<dbReference type="Proteomes" id="UP000182350">
    <property type="component" value="Unassembled WGS sequence"/>
</dbReference>
<evidence type="ECO:0000313" key="3">
    <source>
        <dbReference type="Proteomes" id="UP000182350"/>
    </source>
</evidence>
<reference evidence="2 3" key="1">
    <citation type="submission" date="2016-11" db="EMBL/GenBank/DDBJ databases">
        <authorList>
            <person name="Jaros S."/>
            <person name="Januszkiewicz K."/>
            <person name="Wedrychowicz H."/>
        </authorList>
    </citation>
    <scope>NUCLEOTIDE SEQUENCE [LARGE SCALE GENOMIC DNA]</scope>
    <source>
        <strain evidence="2 3">DSM 21637</strain>
    </source>
</reference>
<keyword evidence="3" id="KW-1185">Reference proteome</keyword>
<dbReference type="RefSeq" id="WP_072325501.1">
    <property type="nucleotide sequence ID" value="NZ_FPJW01000003.1"/>
</dbReference>
<sequence length="81" mass="8965">MNTFRKAANKRLQQQQQAPAESVAPATDSENLLQGITEVITELEVTPAVLLQKQALYQKLHALHQQGCELASRQCMTGPIH</sequence>
<feature type="region of interest" description="Disordered" evidence="1">
    <location>
        <begin position="1"/>
        <end position="26"/>
    </location>
</feature>
<evidence type="ECO:0000256" key="1">
    <source>
        <dbReference type="SAM" id="MobiDB-lite"/>
    </source>
</evidence>
<dbReference type="AlphaFoldDB" id="A0A1K1W4I9"/>
<accession>A0A1K1W4I9</accession>
<proteinExistence type="predicted"/>
<dbReference type="STRING" id="1122209.SAMN02745752_01268"/>
<dbReference type="EMBL" id="FPJW01000003">
    <property type="protein sequence ID" value="SFX32067.1"/>
    <property type="molecule type" value="Genomic_DNA"/>
</dbReference>
<evidence type="ECO:0000313" key="2">
    <source>
        <dbReference type="EMBL" id="SFX32067.1"/>
    </source>
</evidence>
<name>A0A1K1W4I9_9GAMM</name>
<gene>
    <name evidence="2" type="ORF">SAMN02745752_01268</name>
</gene>
<protein>
    <submittedName>
        <fullName evidence="2">Uncharacterized protein</fullName>
    </submittedName>
</protein>
<organism evidence="2 3">
    <name type="scientific">Marinospirillum alkaliphilum DSM 21637</name>
    <dbReference type="NCBI Taxonomy" id="1122209"/>
    <lineage>
        <taxon>Bacteria</taxon>
        <taxon>Pseudomonadati</taxon>
        <taxon>Pseudomonadota</taxon>
        <taxon>Gammaproteobacteria</taxon>
        <taxon>Oceanospirillales</taxon>
        <taxon>Oceanospirillaceae</taxon>
        <taxon>Marinospirillum</taxon>
    </lineage>
</organism>